<dbReference type="GO" id="GO:0018662">
    <property type="term" value="F:phenol 2-monooxygenase activity"/>
    <property type="evidence" value="ECO:0007669"/>
    <property type="project" value="UniProtKB-EC"/>
</dbReference>
<dbReference type="InterPro" id="IPR050641">
    <property type="entry name" value="RIFMO-like"/>
</dbReference>
<reference evidence="8" key="1">
    <citation type="submission" date="2023-07" db="EMBL/GenBank/DDBJ databases">
        <title>Sequencing the genomes of 1000 actinobacteria strains.</title>
        <authorList>
            <person name="Klenk H.-P."/>
        </authorList>
    </citation>
    <scope>NUCLEOTIDE SEQUENCE</scope>
    <source>
        <strain evidence="8">DSM 107476</strain>
    </source>
</reference>
<evidence type="ECO:0000256" key="1">
    <source>
        <dbReference type="ARBA" id="ARBA00001974"/>
    </source>
</evidence>
<keyword evidence="3" id="KW-0285">Flavoprotein</keyword>
<evidence type="ECO:0000313" key="9">
    <source>
        <dbReference type="Proteomes" id="UP001180840"/>
    </source>
</evidence>
<dbReference type="InterPro" id="IPR036249">
    <property type="entry name" value="Thioredoxin-like_sf"/>
</dbReference>
<dbReference type="RefSeq" id="WP_290196532.1">
    <property type="nucleotide sequence ID" value="NZ_CP047654.1"/>
</dbReference>
<organism evidence="8 9">
    <name type="scientific">Corynebacterium guangdongense</name>
    <dbReference type="NCBI Taxonomy" id="1783348"/>
    <lineage>
        <taxon>Bacteria</taxon>
        <taxon>Bacillati</taxon>
        <taxon>Actinomycetota</taxon>
        <taxon>Actinomycetes</taxon>
        <taxon>Mycobacteriales</taxon>
        <taxon>Corynebacteriaceae</taxon>
        <taxon>Corynebacterium</taxon>
    </lineage>
</organism>
<dbReference type="InterPro" id="IPR012941">
    <property type="entry name" value="Phe_hydrox_C_dim_dom"/>
</dbReference>
<keyword evidence="9" id="KW-1185">Reference proteome</keyword>
<evidence type="ECO:0000313" key="8">
    <source>
        <dbReference type="EMBL" id="MDR7330644.1"/>
    </source>
</evidence>
<sequence length="637" mass="70555">MQFHVSGYSSQDPMTLPAAGTGLNRPVDLPELIDVLIVGCGPAGTTAAAQLSRFPNITTRIVERRGHRLELANADGVHSRTVETMATFGAAHELLAEGHEITDMAFWKPDPANPSRIIRDNSTRELSRDISEFPQLLLTQVRLIDHMNRFMRNAPTRLEPDYGYEFLDLQVSGNSDHEDYPVTVQLLRTHGDGSTEEVTVRAKYVVGADGARSQVRKSLGYRLQGKQANHAWGVMDVYADTDFPDVRKKCTIKSETGRTILLIPREGGFLFRLYVDLGEVDENAATSVRDTPLQEVIDTANQILNPFTVTVKDVVWNSIYEVGHRLADHFDDRVSEKSTGEHPRVFIVGDACHTHSAKAGQGMNVSIQDGFNLGWKLGHVASGNSPRELLTTYAEEREEIARRLIAFDKEWSALMARPAHEQGSATEVEEFYQSTSEFNAGYMTQYEPSMITVDTGRQDLATGYPLGKRFKSARVGRVCDLVELHIGHQAVSDGRFRAYVFADAAAPGAQDSAVRRWARWAEGALDPTFIDAKVTYQQPYTDFDMLDVPAAFKPRVGDLNLMDVENAFGVLAGEDIFDQRGISRDGAVVLVRPDQYVAGVFELSDTEGLEEFLTGIFPAMSAPAPSDLQELLVDARK</sequence>
<dbReference type="PANTHER" id="PTHR43004">
    <property type="entry name" value="TRK SYSTEM POTASSIUM UPTAKE PROTEIN"/>
    <property type="match status" value="1"/>
</dbReference>
<dbReference type="Gene3D" id="3.30.9.10">
    <property type="entry name" value="D-Amino Acid Oxidase, subunit A, domain 2"/>
    <property type="match status" value="1"/>
</dbReference>
<feature type="domain" description="FAD-binding" evidence="6">
    <location>
        <begin position="34"/>
        <end position="407"/>
    </location>
</feature>
<dbReference type="Pfam" id="PF01494">
    <property type="entry name" value="FAD_binding_3"/>
    <property type="match status" value="1"/>
</dbReference>
<dbReference type="SUPFAM" id="SSF54373">
    <property type="entry name" value="FAD-linked reductases, C-terminal domain"/>
    <property type="match status" value="1"/>
</dbReference>
<evidence type="ECO:0000256" key="3">
    <source>
        <dbReference type="ARBA" id="ARBA00022630"/>
    </source>
</evidence>
<evidence type="ECO:0000256" key="4">
    <source>
        <dbReference type="ARBA" id="ARBA00022827"/>
    </source>
</evidence>
<dbReference type="EMBL" id="JAVDXZ010000001">
    <property type="protein sequence ID" value="MDR7330644.1"/>
    <property type="molecule type" value="Genomic_DNA"/>
</dbReference>
<name>A0ABU2A0D6_9CORY</name>
<keyword evidence="5 8" id="KW-0560">Oxidoreductase</keyword>
<dbReference type="InterPro" id="IPR002938">
    <property type="entry name" value="FAD-bd"/>
</dbReference>
<dbReference type="Gene3D" id="3.40.30.20">
    <property type="match status" value="1"/>
</dbReference>
<dbReference type="Proteomes" id="UP001180840">
    <property type="component" value="Unassembled WGS sequence"/>
</dbReference>
<evidence type="ECO:0000256" key="2">
    <source>
        <dbReference type="ARBA" id="ARBA00007801"/>
    </source>
</evidence>
<dbReference type="InterPro" id="IPR036188">
    <property type="entry name" value="FAD/NAD-bd_sf"/>
</dbReference>
<comment type="similarity">
    <text evidence="2">Belongs to the PheA/TfdB FAD monooxygenase family.</text>
</comment>
<dbReference type="CDD" id="cd02979">
    <property type="entry name" value="PHOX_C"/>
    <property type="match status" value="1"/>
</dbReference>
<evidence type="ECO:0000256" key="5">
    <source>
        <dbReference type="ARBA" id="ARBA00023002"/>
    </source>
</evidence>
<dbReference type="InterPro" id="IPR038220">
    <property type="entry name" value="PHOX_C_sf"/>
</dbReference>
<dbReference type="NCBIfam" id="NF006144">
    <property type="entry name" value="PRK08294.1"/>
    <property type="match status" value="1"/>
</dbReference>
<protein>
    <submittedName>
        <fullName evidence="8">Phenol 2-monooxygenase</fullName>
        <ecNumber evidence="8">1.14.13.7</ecNumber>
    </submittedName>
</protein>
<accession>A0ABU2A0D6</accession>
<comment type="cofactor">
    <cofactor evidence="1">
        <name>FAD</name>
        <dbReference type="ChEBI" id="CHEBI:57692"/>
    </cofactor>
</comment>
<dbReference type="PANTHER" id="PTHR43004:SF19">
    <property type="entry name" value="BINDING MONOOXYGENASE, PUTATIVE (JCVI)-RELATED"/>
    <property type="match status" value="1"/>
</dbReference>
<gene>
    <name evidence="8" type="ORF">J2S39_002320</name>
</gene>
<dbReference type="PRINTS" id="PR00420">
    <property type="entry name" value="RNGMNOXGNASE"/>
</dbReference>
<proteinExistence type="inferred from homology"/>
<evidence type="ECO:0000259" key="6">
    <source>
        <dbReference type="Pfam" id="PF01494"/>
    </source>
</evidence>
<feature type="domain" description="Phenol hydroxylase-like C-terminal dimerisation" evidence="7">
    <location>
        <begin position="444"/>
        <end position="617"/>
    </location>
</feature>
<dbReference type="Pfam" id="PF07976">
    <property type="entry name" value="Phe_hydrox_dim"/>
    <property type="match status" value="1"/>
</dbReference>
<dbReference type="SUPFAM" id="SSF51905">
    <property type="entry name" value="FAD/NAD(P)-binding domain"/>
    <property type="match status" value="1"/>
</dbReference>
<evidence type="ECO:0000259" key="7">
    <source>
        <dbReference type="Pfam" id="PF07976"/>
    </source>
</evidence>
<dbReference type="Gene3D" id="3.50.50.60">
    <property type="entry name" value="FAD/NAD(P)-binding domain"/>
    <property type="match status" value="1"/>
</dbReference>
<comment type="caution">
    <text evidence="8">The sequence shown here is derived from an EMBL/GenBank/DDBJ whole genome shotgun (WGS) entry which is preliminary data.</text>
</comment>
<dbReference type="SUPFAM" id="SSF52833">
    <property type="entry name" value="Thioredoxin-like"/>
    <property type="match status" value="1"/>
</dbReference>
<keyword evidence="4" id="KW-0274">FAD</keyword>
<dbReference type="EC" id="1.14.13.7" evidence="8"/>